<evidence type="ECO:0000313" key="2">
    <source>
        <dbReference type="EMBL" id="EDO32830.1"/>
    </source>
</evidence>
<dbReference type="PROSITE" id="PS50022">
    <property type="entry name" value="FA58C_3"/>
    <property type="match status" value="1"/>
</dbReference>
<dbReference type="Gene3D" id="2.60.120.260">
    <property type="entry name" value="Galactose-binding domain-like"/>
    <property type="match status" value="1"/>
</dbReference>
<dbReference type="PANTHER" id="PTHR24543">
    <property type="entry name" value="MULTICOPPER OXIDASE-RELATED"/>
    <property type="match status" value="1"/>
</dbReference>
<dbReference type="PANTHER" id="PTHR24543:SF335">
    <property type="entry name" value="EGF-LIKE REPEAT AND DISCOIDIN I-LIKE DOMAIN-CONTAINING PROTEIN 3"/>
    <property type="match status" value="1"/>
</dbReference>
<dbReference type="InterPro" id="IPR008979">
    <property type="entry name" value="Galactose-bd-like_sf"/>
</dbReference>
<dbReference type="AlphaFoldDB" id="A7STZ3"/>
<dbReference type="eggNOG" id="KOG3516">
    <property type="taxonomic scope" value="Eukaryota"/>
</dbReference>
<keyword evidence="3" id="KW-1185">Reference proteome</keyword>
<evidence type="ECO:0000313" key="3">
    <source>
        <dbReference type="Proteomes" id="UP000001593"/>
    </source>
</evidence>
<gene>
    <name evidence="2" type="ORF">NEMVEDRAFT_v1g217470</name>
</gene>
<dbReference type="Pfam" id="PF00754">
    <property type="entry name" value="F5_F8_type_C"/>
    <property type="match status" value="1"/>
</dbReference>
<dbReference type="SMART" id="SM00231">
    <property type="entry name" value="FA58C"/>
    <property type="match status" value="1"/>
</dbReference>
<protein>
    <recommendedName>
        <fullName evidence="1">F5/8 type C domain-containing protein</fullName>
    </recommendedName>
</protein>
<dbReference type="InterPro" id="IPR000421">
    <property type="entry name" value="FA58C"/>
</dbReference>
<sequence length="298" mass="34054">MTLSRYTLKATRFYGVAAGVYTRVPREEEGESSLFHTIDIDIYLSVIEYPSMYMGSSSGAAIRLAFVSHYIYQRSLNGPVRTDLLPTHGSLLEMSQIRAMDHVQALEECLNFISAKFVSSREREKVLFLLFHQACSPFLQVDLGSEKFVTKVSTQGDTFYGWVTKYKLKALKGGSWSWYRNSLDEIRYFDGNYDSNTVVSHHLLPSAQTRYIRIYPVKVNSDYYGGLRVDFFGCPIERENDMMLSCCGSLASPTILRCMHFLGLLHHIHYAFMETQHIHSAFIYKAPSAIQSTPSNHR</sequence>
<dbReference type="PhylomeDB" id="A7STZ3"/>
<evidence type="ECO:0000259" key="1">
    <source>
        <dbReference type="PROSITE" id="PS50022"/>
    </source>
</evidence>
<dbReference type="HOGENOM" id="CLU_934762_0_0_1"/>
<dbReference type="InParanoid" id="A7STZ3"/>
<reference evidence="2 3" key="1">
    <citation type="journal article" date="2007" name="Science">
        <title>Sea anemone genome reveals ancestral eumetazoan gene repertoire and genomic organization.</title>
        <authorList>
            <person name="Putnam N.H."/>
            <person name="Srivastava M."/>
            <person name="Hellsten U."/>
            <person name="Dirks B."/>
            <person name="Chapman J."/>
            <person name="Salamov A."/>
            <person name="Terry A."/>
            <person name="Shapiro H."/>
            <person name="Lindquist E."/>
            <person name="Kapitonov V.V."/>
            <person name="Jurka J."/>
            <person name="Genikhovich G."/>
            <person name="Grigoriev I.V."/>
            <person name="Lucas S.M."/>
            <person name="Steele R.E."/>
            <person name="Finnerty J.R."/>
            <person name="Technau U."/>
            <person name="Martindale M.Q."/>
            <person name="Rokhsar D.S."/>
        </authorList>
    </citation>
    <scope>NUCLEOTIDE SEQUENCE [LARGE SCALE GENOMIC DNA]</scope>
    <source>
        <strain evidence="3">CH2 X CH6</strain>
    </source>
</reference>
<dbReference type="SUPFAM" id="SSF49785">
    <property type="entry name" value="Galactose-binding domain-like"/>
    <property type="match status" value="1"/>
</dbReference>
<name>A7STZ3_NEMVE</name>
<dbReference type="Proteomes" id="UP000001593">
    <property type="component" value="Unassembled WGS sequence"/>
</dbReference>
<feature type="domain" description="F5/8 type C" evidence="1">
    <location>
        <begin position="138"/>
        <end position="234"/>
    </location>
</feature>
<proteinExistence type="predicted"/>
<organism evidence="2 3">
    <name type="scientific">Nematostella vectensis</name>
    <name type="common">Starlet sea anemone</name>
    <dbReference type="NCBI Taxonomy" id="45351"/>
    <lineage>
        <taxon>Eukaryota</taxon>
        <taxon>Metazoa</taxon>
        <taxon>Cnidaria</taxon>
        <taxon>Anthozoa</taxon>
        <taxon>Hexacorallia</taxon>
        <taxon>Actiniaria</taxon>
        <taxon>Edwardsiidae</taxon>
        <taxon>Nematostella</taxon>
    </lineage>
</organism>
<accession>A7STZ3</accession>
<dbReference type="EMBL" id="DS469804">
    <property type="protein sequence ID" value="EDO32830.1"/>
    <property type="molecule type" value="Genomic_DNA"/>
</dbReference>